<organism evidence="3 4">
    <name type="scientific">Ladona fulva</name>
    <name type="common">Scarce chaser dragonfly</name>
    <name type="synonym">Libellula fulva</name>
    <dbReference type="NCBI Taxonomy" id="123851"/>
    <lineage>
        <taxon>Eukaryota</taxon>
        <taxon>Metazoa</taxon>
        <taxon>Ecdysozoa</taxon>
        <taxon>Arthropoda</taxon>
        <taxon>Hexapoda</taxon>
        <taxon>Insecta</taxon>
        <taxon>Pterygota</taxon>
        <taxon>Palaeoptera</taxon>
        <taxon>Odonata</taxon>
        <taxon>Epiprocta</taxon>
        <taxon>Anisoptera</taxon>
        <taxon>Libelluloidea</taxon>
        <taxon>Libellulidae</taxon>
        <taxon>Ladona</taxon>
    </lineage>
</organism>
<keyword evidence="4" id="KW-1185">Reference proteome</keyword>
<protein>
    <submittedName>
        <fullName evidence="3">Uncharacterized protein</fullName>
    </submittedName>
</protein>
<keyword evidence="1" id="KW-0175">Coiled coil</keyword>
<dbReference type="EMBL" id="KZ308122">
    <property type="protein sequence ID" value="KAG8222044.1"/>
    <property type="molecule type" value="Genomic_DNA"/>
</dbReference>
<feature type="region of interest" description="Disordered" evidence="2">
    <location>
        <begin position="280"/>
        <end position="303"/>
    </location>
</feature>
<feature type="region of interest" description="Disordered" evidence="2">
    <location>
        <begin position="501"/>
        <end position="540"/>
    </location>
</feature>
<dbReference type="Proteomes" id="UP000792457">
    <property type="component" value="Unassembled WGS sequence"/>
</dbReference>
<evidence type="ECO:0000313" key="3">
    <source>
        <dbReference type="EMBL" id="KAG8222044.1"/>
    </source>
</evidence>
<gene>
    <name evidence="3" type="ORF">J437_LFUL000488</name>
</gene>
<evidence type="ECO:0000313" key="4">
    <source>
        <dbReference type="Proteomes" id="UP000792457"/>
    </source>
</evidence>
<evidence type="ECO:0000256" key="1">
    <source>
        <dbReference type="SAM" id="Coils"/>
    </source>
</evidence>
<name>A0A8K0JTN5_LADFU</name>
<evidence type="ECO:0000256" key="2">
    <source>
        <dbReference type="SAM" id="MobiDB-lite"/>
    </source>
</evidence>
<feature type="region of interest" description="Disordered" evidence="2">
    <location>
        <begin position="595"/>
        <end position="617"/>
    </location>
</feature>
<reference evidence="3" key="2">
    <citation type="submission" date="2017-10" db="EMBL/GenBank/DDBJ databases">
        <title>Ladona fulva Genome sequencing and assembly.</title>
        <authorList>
            <person name="Murali S."/>
            <person name="Richards S."/>
            <person name="Bandaranaike D."/>
            <person name="Bellair M."/>
            <person name="Blankenburg K."/>
            <person name="Chao H."/>
            <person name="Dinh H."/>
            <person name="Doddapaneni H."/>
            <person name="Dugan-Rocha S."/>
            <person name="Elkadiri S."/>
            <person name="Gnanaolivu R."/>
            <person name="Hernandez B."/>
            <person name="Skinner E."/>
            <person name="Javaid M."/>
            <person name="Lee S."/>
            <person name="Li M."/>
            <person name="Ming W."/>
            <person name="Munidasa M."/>
            <person name="Muniz J."/>
            <person name="Nguyen L."/>
            <person name="Hughes D."/>
            <person name="Osuji N."/>
            <person name="Pu L.-L."/>
            <person name="Puazo M."/>
            <person name="Qu C."/>
            <person name="Quiroz J."/>
            <person name="Raj R."/>
            <person name="Weissenberger G."/>
            <person name="Xin Y."/>
            <person name="Zou X."/>
            <person name="Han Y."/>
            <person name="Worley K."/>
            <person name="Muzny D."/>
            <person name="Gibbs R."/>
        </authorList>
    </citation>
    <scope>NUCLEOTIDE SEQUENCE</scope>
    <source>
        <strain evidence="3">Sampled in the wild</strain>
    </source>
</reference>
<comment type="caution">
    <text evidence="3">The sequence shown here is derived from an EMBL/GenBank/DDBJ whole genome shotgun (WGS) entry which is preliminary data.</text>
</comment>
<reference evidence="3" key="1">
    <citation type="submission" date="2013-04" db="EMBL/GenBank/DDBJ databases">
        <authorList>
            <person name="Qu J."/>
            <person name="Murali S.C."/>
            <person name="Bandaranaike D."/>
            <person name="Bellair M."/>
            <person name="Blankenburg K."/>
            <person name="Chao H."/>
            <person name="Dinh H."/>
            <person name="Doddapaneni H."/>
            <person name="Downs B."/>
            <person name="Dugan-Rocha S."/>
            <person name="Elkadiri S."/>
            <person name="Gnanaolivu R.D."/>
            <person name="Hernandez B."/>
            <person name="Javaid M."/>
            <person name="Jayaseelan J.C."/>
            <person name="Lee S."/>
            <person name="Li M."/>
            <person name="Ming W."/>
            <person name="Munidasa M."/>
            <person name="Muniz J."/>
            <person name="Nguyen L."/>
            <person name="Ongeri F."/>
            <person name="Osuji N."/>
            <person name="Pu L.-L."/>
            <person name="Puazo M."/>
            <person name="Qu C."/>
            <person name="Quiroz J."/>
            <person name="Raj R."/>
            <person name="Weissenberger G."/>
            <person name="Xin Y."/>
            <person name="Zou X."/>
            <person name="Han Y."/>
            <person name="Richards S."/>
            <person name="Worley K."/>
            <person name="Muzny D."/>
            <person name="Gibbs R."/>
        </authorList>
    </citation>
    <scope>NUCLEOTIDE SEQUENCE</scope>
    <source>
        <strain evidence="3">Sampled in the wild</strain>
    </source>
</reference>
<feature type="compositionally biased region" description="Polar residues" evidence="2">
    <location>
        <begin position="531"/>
        <end position="540"/>
    </location>
</feature>
<dbReference type="AlphaFoldDB" id="A0A8K0JTN5"/>
<feature type="compositionally biased region" description="Polar residues" evidence="2">
    <location>
        <begin position="606"/>
        <end position="615"/>
    </location>
</feature>
<accession>A0A8K0JTN5</accession>
<feature type="coiled-coil region" evidence="1">
    <location>
        <begin position="233"/>
        <end position="260"/>
    </location>
</feature>
<feature type="compositionally biased region" description="Polar residues" evidence="2">
    <location>
        <begin position="285"/>
        <end position="299"/>
    </location>
</feature>
<proteinExistence type="predicted"/>
<sequence>MSPLLRLLLIKMADVEPYCDSEEEVFFGPITEKEKLIYKALRVKEMHNGNTEEVPAKYVGGDEGLHALAEAASMLSISGEVEEKDGKVNQGSMGEGSTMELDAVKFLTKHIPEQNGKYEIVNSRAEYMDEMYYSSGVAHNTSFASSVDNNSCSFSNPVCADSPADSFLVLEAQCKMEASTMEGSNNFSLDTVNINIAADPLEKKSGDFIPICELEQLPPLNLSTTELQDVNDRSDFEIKLSDNEEEIEKKERNLKVEEIIKFLADEDIKPDSEEKKEIYVENSDQDTSYQKNPPQNENSKVSEDDDVIIIEINDEEVVDLTDYQSRAEENFSRNTDINIKCELNDMDLVSLDERIKMEVAPKEESMKLNVPLLDKDIKKVIQSYDNMIDNDHGLNERCVKVENESKDEIVKLPSASLEERDYKQICDEVVKIPRLPLEEGDIKEVSHLPVMKQHGKVSSLNSRGALVTQRRLKTPSKVLLRPVHGTGTTSLHKQPLIGETKKHHGTAAPLASPLPARNATSSARTPLKGMGSTTGSNFKTPNSKANLMAASKIPQALHHVTPSPRKNKYADIMSPVAQYIHGNASLLVTNKNVPTLKSTPRREPINNKTVASDQADSVDRGAENIDVNNISSAPLPSNINYKSAVPVKIFSPSPKKCQGNGPVGSVSKHLGRIKITSLQSGMVHMPLGMQCRESLIPDGEVSVLLTKEMNAEHISTL</sequence>